<dbReference type="HAMAP" id="MF_01216">
    <property type="entry name" value="Azoreductase_type1"/>
    <property type="match status" value="1"/>
</dbReference>
<evidence type="ECO:0000313" key="9">
    <source>
        <dbReference type="Proteomes" id="UP000489961"/>
    </source>
</evidence>
<evidence type="ECO:0000313" key="8">
    <source>
        <dbReference type="EMBL" id="CAB1209924.1"/>
    </source>
</evidence>
<dbReference type="AlphaFoldDB" id="A0A811GG50"/>
<keyword evidence="3 6" id="KW-0560">Oxidoreductase</keyword>
<dbReference type="Pfam" id="PF02525">
    <property type="entry name" value="Flavodoxin_2"/>
    <property type="match status" value="1"/>
</dbReference>
<dbReference type="GO" id="GO:0016652">
    <property type="term" value="F:oxidoreductase activity, acting on NAD(P)H as acceptor"/>
    <property type="evidence" value="ECO:0007669"/>
    <property type="project" value="UniProtKB-UniRule"/>
</dbReference>
<evidence type="ECO:0000256" key="6">
    <source>
        <dbReference type="HAMAP-Rule" id="MF_01216"/>
    </source>
</evidence>
<feature type="binding site" evidence="6">
    <location>
        <begin position="139"/>
        <end position="142"/>
    </location>
    <ligand>
        <name>FMN</name>
        <dbReference type="ChEBI" id="CHEBI:58210"/>
    </ligand>
</feature>
<comment type="function">
    <text evidence="6">Quinone reductase that provides resistance to thiol-specific stress caused by electrophilic quinones.</text>
</comment>
<dbReference type="EC" id="1.6.5.-" evidence="6"/>
<gene>
    <name evidence="6 8" type="primary">azoR</name>
    <name evidence="8" type="ORF">SFB21_0673</name>
</gene>
<comment type="catalytic activity">
    <reaction evidence="5">
        <text>N,N-dimethyl-1,4-phenylenediamine + anthranilate + 2 NAD(+) = 2-(4-dimethylaminophenyl)diazenylbenzoate + 2 NADH + 2 H(+)</text>
        <dbReference type="Rhea" id="RHEA:55872"/>
        <dbReference type="ChEBI" id="CHEBI:15378"/>
        <dbReference type="ChEBI" id="CHEBI:15783"/>
        <dbReference type="ChEBI" id="CHEBI:16567"/>
        <dbReference type="ChEBI" id="CHEBI:57540"/>
        <dbReference type="ChEBI" id="CHEBI:57945"/>
        <dbReference type="ChEBI" id="CHEBI:71579"/>
        <dbReference type="EC" id="1.7.1.17"/>
    </reaction>
    <physiologicalReaction direction="right-to-left" evidence="5">
        <dbReference type="Rhea" id="RHEA:55874"/>
    </physiologicalReaction>
</comment>
<accession>A0A811GG50</accession>
<feature type="domain" description="Flavodoxin-like fold" evidence="7">
    <location>
        <begin position="2"/>
        <end position="196"/>
    </location>
</feature>
<evidence type="ECO:0000256" key="2">
    <source>
        <dbReference type="ARBA" id="ARBA00022643"/>
    </source>
</evidence>
<comment type="catalytic activity">
    <reaction evidence="6">
        <text>2 a quinone + NADH + H(+) = 2 a 1,4-benzosemiquinone + NAD(+)</text>
        <dbReference type="Rhea" id="RHEA:65952"/>
        <dbReference type="ChEBI" id="CHEBI:15378"/>
        <dbReference type="ChEBI" id="CHEBI:57540"/>
        <dbReference type="ChEBI" id="CHEBI:57945"/>
        <dbReference type="ChEBI" id="CHEBI:132124"/>
        <dbReference type="ChEBI" id="CHEBI:134225"/>
    </reaction>
</comment>
<dbReference type="EMBL" id="CADDTS010000012">
    <property type="protein sequence ID" value="CAB1209924.1"/>
    <property type="molecule type" value="Genomic_DNA"/>
</dbReference>
<comment type="subunit">
    <text evidence="6">Homodimer.</text>
</comment>
<dbReference type="RefSeq" id="WP_174558636.1">
    <property type="nucleotide sequence ID" value="NZ_CADDTS010000012.1"/>
</dbReference>
<dbReference type="Gene3D" id="3.40.50.360">
    <property type="match status" value="1"/>
</dbReference>
<dbReference type="InterPro" id="IPR050104">
    <property type="entry name" value="FMN-dep_NADH:Q_OxRdtase_AzoR1"/>
</dbReference>
<dbReference type="SUPFAM" id="SSF52218">
    <property type="entry name" value="Flavoproteins"/>
    <property type="match status" value="1"/>
</dbReference>
<sequence>MSKILVLKSSFMQGQSLSNQLIDTFLEKRKAMGEIDIVIEHDLMSMHLPVLDAELFHALRGQQNTDPKIQAAVVLSDQLIQELKDSDVLLIGAPMYNLNVPTQLKNWFDLVARAQVTFKYTATAPVGLVEGVNAIVFNSRGGIHQGFATDAVTPYLNSVLGLIGIDDVHFIYAEGTDMQPHGKDQAIKSSMLQIDQCLEVINS</sequence>
<feature type="binding site" evidence="6">
    <location>
        <position position="10"/>
    </location>
    <ligand>
        <name>FMN</name>
        <dbReference type="ChEBI" id="CHEBI:58210"/>
    </ligand>
</feature>
<dbReference type="PANTHER" id="PTHR43741:SF2">
    <property type="entry name" value="FMN-DEPENDENT NADH:QUINONE OXIDOREDUCTASE"/>
    <property type="match status" value="1"/>
</dbReference>
<feature type="binding site" evidence="6">
    <location>
        <begin position="16"/>
        <end position="18"/>
    </location>
    <ligand>
        <name>FMN</name>
        <dbReference type="ChEBI" id="CHEBI:58210"/>
    </ligand>
</feature>
<dbReference type="InterPro" id="IPR003680">
    <property type="entry name" value="Flavodoxin_fold"/>
</dbReference>
<name>A0A811GG50_9GAMM</name>
<comment type="cofactor">
    <cofactor evidence="6">
        <name>FMN</name>
        <dbReference type="ChEBI" id="CHEBI:58210"/>
    </cofactor>
    <text evidence="6">Binds 1 FMN per subunit.</text>
</comment>
<dbReference type="PANTHER" id="PTHR43741">
    <property type="entry name" value="FMN-DEPENDENT NADH-AZOREDUCTASE 1"/>
    <property type="match status" value="1"/>
</dbReference>
<keyword evidence="4 6" id="KW-0520">NAD</keyword>
<dbReference type="InterPro" id="IPR029039">
    <property type="entry name" value="Flavoprotein-like_sf"/>
</dbReference>
<organism evidence="8 9">
    <name type="scientific">Acinetobacter bouvetii</name>
    <dbReference type="NCBI Taxonomy" id="202951"/>
    <lineage>
        <taxon>Bacteria</taxon>
        <taxon>Pseudomonadati</taxon>
        <taxon>Pseudomonadota</taxon>
        <taxon>Gammaproteobacteria</taxon>
        <taxon>Moraxellales</taxon>
        <taxon>Moraxellaceae</taxon>
        <taxon>Acinetobacter</taxon>
    </lineage>
</organism>
<evidence type="ECO:0000256" key="5">
    <source>
        <dbReference type="ARBA" id="ARBA00048542"/>
    </source>
</evidence>
<evidence type="ECO:0000256" key="4">
    <source>
        <dbReference type="ARBA" id="ARBA00023027"/>
    </source>
</evidence>
<dbReference type="InterPro" id="IPR023048">
    <property type="entry name" value="NADH:quinone_OxRdtase_FMN_depd"/>
</dbReference>
<evidence type="ECO:0000259" key="7">
    <source>
        <dbReference type="Pfam" id="PF02525"/>
    </source>
</evidence>
<dbReference type="EC" id="1.7.1.17" evidence="6"/>
<dbReference type="GO" id="GO:0010181">
    <property type="term" value="F:FMN binding"/>
    <property type="evidence" value="ECO:0007669"/>
    <property type="project" value="UniProtKB-UniRule"/>
</dbReference>
<evidence type="ECO:0000256" key="1">
    <source>
        <dbReference type="ARBA" id="ARBA00022630"/>
    </source>
</evidence>
<protein>
    <recommendedName>
        <fullName evidence="6">FMN dependent NADH:quinone oxidoreductase</fullName>
        <ecNumber evidence="6">1.6.5.-</ecNumber>
    </recommendedName>
    <alternativeName>
        <fullName evidence="6">Azo-dye reductase</fullName>
    </alternativeName>
    <alternativeName>
        <fullName evidence="6">FMN-dependent NADH-azo compound oxidoreductase</fullName>
    </alternativeName>
    <alternativeName>
        <fullName evidence="6">FMN-dependent NADH-azoreductase</fullName>
        <ecNumber evidence="6">1.7.1.17</ecNumber>
    </alternativeName>
</protein>
<dbReference type="Proteomes" id="UP000489961">
    <property type="component" value="Unassembled WGS sequence"/>
</dbReference>
<keyword evidence="2 6" id="KW-0288">FMN</keyword>
<feature type="binding site" evidence="6">
    <location>
        <begin position="95"/>
        <end position="98"/>
    </location>
    <ligand>
        <name>FMN</name>
        <dbReference type="ChEBI" id="CHEBI:58210"/>
    </ligand>
</feature>
<dbReference type="GO" id="GO:0016655">
    <property type="term" value="F:oxidoreductase activity, acting on NAD(P)H, quinone or similar compound as acceptor"/>
    <property type="evidence" value="ECO:0007669"/>
    <property type="project" value="InterPro"/>
</dbReference>
<dbReference type="GO" id="GO:0009055">
    <property type="term" value="F:electron transfer activity"/>
    <property type="evidence" value="ECO:0007669"/>
    <property type="project" value="UniProtKB-UniRule"/>
</dbReference>
<evidence type="ECO:0000256" key="3">
    <source>
        <dbReference type="ARBA" id="ARBA00023002"/>
    </source>
</evidence>
<comment type="similarity">
    <text evidence="6">Belongs to the azoreductase type 1 family.</text>
</comment>
<keyword evidence="1 6" id="KW-0285">Flavoprotein</keyword>
<comment type="function">
    <text evidence="6">Also exhibits azoreductase activity. Catalyzes the reductive cleavage of the azo bond in aromatic azo compounds to the corresponding amines.</text>
</comment>
<comment type="caution">
    <text evidence="8">The sequence shown here is derived from an EMBL/GenBank/DDBJ whole genome shotgun (WGS) entry which is preliminary data.</text>
</comment>
<reference evidence="8 9" key="1">
    <citation type="submission" date="2020-02" db="EMBL/GenBank/DDBJ databases">
        <authorList>
            <person name="Chaudhuri R."/>
        </authorList>
    </citation>
    <scope>NUCLEOTIDE SEQUENCE [LARGE SCALE GENOMIC DNA]</scope>
    <source>
        <strain evidence="8">SFB21</strain>
    </source>
</reference>
<proteinExistence type="inferred from homology"/>